<reference evidence="1 2" key="1">
    <citation type="journal article" date="2024" name="Plant Biotechnol. J.">
        <title>Genome and CRISPR/Cas9 system of a widespread forest tree (Populus alba) in the world.</title>
        <authorList>
            <person name="Liu Y.J."/>
            <person name="Jiang P.F."/>
            <person name="Han X.M."/>
            <person name="Li X.Y."/>
            <person name="Wang H.M."/>
            <person name="Wang Y.J."/>
            <person name="Wang X.X."/>
            <person name="Zeng Q.Y."/>
        </authorList>
    </citation>
    <scope>NUCLEOTIDE SEQUENCE [LARGE SCALE GENOMIC DNA]</scope>
    <source>
        <strain evidence="2">cv. PAL-ZL1</strain>
    </source>
</reference>
<sequence length="799" mass="88065">MEMESAVLTEQRREIEEAKTLNSDLDLAFNLQMQEAMTASLSILNHHPSTVSPSSSSAPKNEEAEAEAEAEAEDFDCCSTSFLEDIERLDQERKDREESENLMREMREDLDRRMHDQKVASEIMNIPDEEWEEYGDDYEDPFENGERVTGAVQPQNSKISTLVNQVSRLQKKFADCKPSLVACSDVKFAFRFAKDAIVSQITWPAENSKGKRKLKETCVICYEDTDVDHIFSVDGCFHRYCFPCMKQHVEVKLLQGTTAKCPHEGCKSEVSIETCGEFLDPKLVDIMSQRKKEASIAVTEKVYCPYPRCSALMSKSEVLEYTNSSFVGGEKSGARKCVKCHYFFCINCRVPWHYNMTCYDYKRSKPYPRREDKMLDSLAKRKLWRQCVMCKNMVELAEGCYHITCRWLHFVFAGFALSPMVKAFEYIWASKQVVVVVIKNTGRKLASWTQSSAQWIRLNTDGAITGCMEEKNMIVSDQTPFIITTKDHDPAGNQVVHKVATGGSDHTLEPNNLGGGGTGCSGGSGSESVVENTLKRKRGRPRKDDVGLIFNGGFAAETAGGSFTPHVVPVHTGEDIVTKLLAFSQKGARAVCILSATGVVSSVIMRQPGSSGGILRYVGPFEILSLSGSFTSSETGGSNRKIGMLSISLAKPDGRVFGGGVAGSLIAAGPIQLVRFWEPHAIFVLIYQLIIASFKQNIGKEIKRRQSADPPTAPSLLASSDMVRVPAQIAGTTGAEDNCTTPTSALSEPRNEEAGSTVISNQQANASSQNSSGQNVLQSQQHIPDQTVPPDANVGDPWL</sequence>
<comment type="caution">
    <text evidence="1">The sequence shown here is derived from an EMBL/GenBank/DDBJ whole genome shotgun (WGS) entry which is preliminary data.</text>
</comment>
<protein>
    <submittedName>
        <fullName evidence="1">Uncharacterized protein</fullName>
    </submittedName>
</protein>
<evidence type="ECO:0000313" key="2">
    <source>
        <dbReference type="Proteomes" id="UP000309997"/>
    </source>
</evidence>
<evidence type="ECO:0000313" key="1">
    <source>
        <dbReference type="EMBL" id="KAL3580943.1"/>
    </source>
</evidence>
<dbReference type="EMBL" id="RCHU02000009">
    <property type="protein sequence ID" value="KAL3580943.1"/>
    <property type="molecule type" value="Genomic_DNA"/>
</dbReference>
<organism evidence="1 2">
    <name type="scientific">Populus alba</name>
    <name type="common">White poplar</name>
    <dbReference type="NCBI Taxonomy" id="43335"/>
    <lineage>
        <taxon>Eukaryota</taxon>
        <taxon>Viridiplantae</taxon>
        <taxon>Streptophyta</taxon>
        <taxon>Embryophyta</taxon>
        <taxon>Tracheophyta</taxon>
        <taxon>Spermatophyta</taxon>
        <taxon>Magnoliopsida</taxon>
        <taxon>eudicotyledons</taxon>
        <taxon>Gunneridae</taxon>
        <taxon>Pentapetalae</taxon>
        <taxon>rosids</taxon>
        <taxon>fabids</taxon>
        <taxon>Malpighiales</taxon>
        <taxon>Salicaceae</taxon>
        <taxon>Saliceae</taxon>
        <taxon>Populus</taxon>
    </lineage>
</organism>
<name>A0ACC4BQQ2_POPAL</name>
<proteinExistence type="predicted"/>
<gene>
    <name evidence="1" type="ORF">D5086_018778</name>
</gene>
<keyword evidence="2" id="KW-1185">Reference proteome</keyword>
<accession>A0ACC4BQQ2</accession>
<dbReference type="Proteomes" id="UP000309997">
    <property type="component" value="Unassembled WGS sequence"/>
</dbReference>